<feature type="site" description="Involved in the stabilization of negative charge on the oxyanion by the formation of the oxyanion hole" evidence="13">
    <location>
        <position position="116"/>
    </location>
</feature>
<dbReference type="AlphaFoldDB" id="A0A7W2AGL0"/>
<comment type="subcellular location">
    <subcellularLocation>
        <location evidence="1 13">Cytoplasm</location>
    </subcellularLocation>
</comment>
<dbReference type="GO" id="GO:0006526">
    <property type="term" value="P:L-arginine biosynthetic process"/>
    <property type="evidence" value="ECO:0007669"/>
    <property type="project" value="UniProtKB-UniRule"/>
</dbReference>
<feature type="active site" description="Nucleophile" evidence="13">
    <location>
        <position position="188"/>
    </location>
</feature>
<keyword evidence="9 13" id="KW-0012">Acyltransferase</keyword>
<dbReference type="NCBIfam" id="NF003802">
    <property type="entry name" value="PRK05388.1"/>
    <property type="match status" value="1"/>
</dbReference>
<evidence type="ECO:0000256" key="5">
    <source>
        <dbReference type="ARBA" id="ARBA00022605"/>
    </source>
</evidence>
<evidence type="ECO:0000256" key="10">
    <source>
        <dbReference type="ARBA" id="ARBA00048372"/>
    </source>
</evidence>
<evidence type="ECO:0000256" key="13">
    <source>
        <dbReference type="HAMAP-Rule" id="MF_01106"/>
    </source>
</evidence>
<feature type="binding site" evidence="13">
    <location>
        <position position="177"/>
    </location>
    <ligand>
        <name>substrate</name>
    </ligand>
</feature>
<dbReference type="FunFam" id="3.30.2330.10:FF:000001">
    <property type="entry name" value="Arginine biosynthesis bifunctional protein ArgJ, mitochondrial"/>
    <property type="match status" value="1"/>
</dbReference>
<dbReference type="Gene3D" id="3.60.70.12">
    <property type="entry name" value="L-amino peptidase D-ALA esterase/amidase"/>
    <property type="match status" value="1"/>
</dbReference>
<evidence type="ECO:0000256" key="9">
    <source>
        <dbReference type="ARBA" id="ARBA00023315"/>
    </source>
</evidence>
<feature type="binding site" evidence="13">
    <location>
        <position position="396"/>
    </location>
    <ligand>
        <name>substrate</name>
    </ligand>
</feature>
<comment type="subunit">
    <text evidence="3 13">Heterotetramer of two alpha and two beta chains.</text>
</comment>
<comment type="function">
    <text evidence="12 13">Catalyzes two activities which are involved in the cyclic version of arginine biosynthesis: the synthesis of N-acetylglutamate from glutamate and acetyl-CoA as the acetyl donor, and of ornithine by transacetylation between N(2)-acetylornithine and glutamate.</text>
</comment>
<proteinExistence type="inferred from homology"/>
<organism evidence="14 15">
    <name type="scientific">Thermoactinomyces daqus</name>
    <dbReference type="NCBI Taxonomy" id="1329516"/>
    <lineage>
        <taxon>Bacteria</taxon>
        <taxon>Bacillati</taxon>
        <taxon>Bacillota</taxon>
        <taxon>Bacilli</taxon>
        <taxon>Bacillales</taxon>
        <taxon>Thermoactinomycetaceae</taxon>
        <taxon>Thermoactinomyces</taxon>
    </lineage>
</organism>
<dbReference type="EMBL" id="JACEIP010000003">
    <property type="protein sequence ID" value="MBA4541771.1"/>
    <property type="molecule type" value="Genomic_DNA"/>
</dbReference>
<dbReference type="PANTHER" id="PTHR23100">
    <property type="entry name" value="ARGININE BIOSYNTHESIS BIFUNCTIONAL PROTEIN ARGJ"/>
    <property type="match status" value="1"/>
</dbReference>
<dbReference type="GO" id="GO:0004042">
    <property type="term" value="F:L-glutamate N-acetyltransferase activity"/>
    <property type="evidence" value="ECO:0007669"/>
    <property type="project" value="UniProtKB-UniRule"/>
</dbReference>
<feature type="chain" id="PRO_5031664341" description="Arginine biosynthesis bifunctional protein ArgJ alpha chain" evidence="13">
    <location>
        <begin position="1"/>
        <end position="187"/>
    </location>
</feature>
<keyword evidence="6 13" id="KW-0808">Transferase</keyword>
<dbReference type="GO" id="GO:0006592">
    <property type="term" value="P:ornithine biosynthetic process"/>
    <property type="evidence" value="ECO:0007669"/>
    <property type="project" value="TreeGrafter"/>
</dbReference>
<keyword evidence="15" id="KW-1185">Reference proteome</keyword>
<dbReference type="Proteomes" id="UP000530514">
    <property type="component" value="Unassembled WGS sequence"/>
</dbReference>
<sequence>MFSVASDAKITFPNGFVAAGMHAGIKRKRPDLGLLVCEVPASVAAVYTTNAFQAAPLKVTQESLGAGRRIQAIVVNSGIANACTGRKGLEDAYQMRKKTADLLGIPEHFVAVASTGVIGEYLPMERVEQGLDQLVPRLQKGDDKFAQAILTTDTCTKQVAVELQIDGKCVRIAGVAKGSGMIKPNMATMLAFITTDAVIDSDVLQSLLWKETDLSFNMITVDGDTSTNDMVITMASNLAGNQPLGRNHPEWNQFRAAFAYVCEELAKMIARDGEGATRLIEVKVAGAGSDETARKVAKAVVGSNLVKAAIYGADANWGRIVCAAGYGAPDLNADAVEVRLGEIPVVREGLPLPFDELEAEKELKKETVRITLDLHQGNGCATAWGCDLTYEYVRINASYRT</sequence>
<comment type="pathway">
    <text evidence="13">Amino-acid biosynthesis; L-arginine biosynthesis; L-ornithine and N-acetyl-L-glutamate from L-glutamate and N(2)-acetyl-L-ornithine (cyclic): step 1/1.</text>
</comment>
<keyword evidence="7 13" id="KW-0068">Autocatalytic cleavage</keyword>
<dbReference type="UniPathway" id="UPA00068">
    <property type="reaction ID" value="UER00106"/>
</dbReference>
<comment type="pathway">
    <text evidence="13">Amino-acid biosynthesis; L-arginine biosynthesis; N(2)-acetyl-L-ornithine from L-glutamate: step 1/4.</text>
</comment>
<comment type="caution">
    <text evidence="14">The sequence shown here is derived from an EMBL/GenBank/DDBJ whole genome shotgun (WGS) entry which is preliminary data.</text>
</comment>
<feature type="binding site" evidence="13">
    <location>
        <position position="151"/>
    </location>
    <ligand>
        <name>substrate</name>
    </ligand>
</feature>
<feature type="chain" id="PRO_5031664340" description="Arginine biosynthesis bifunctional protein ArgJ beta chain" evidence="13">
    <location>
        <begin position="188"/>
        <end position="401"/>
    </location>
</feature>
<dbReference type="PANTHER" id="PTHR23100:SF0">
    <property type="entry name" value="ARGININE BIOSYNTHESIS BIFUNCTIONAL PROTEIN ARGJ, MITOCHONDRIAL"/>
    <property type="match status" value="1"/>
</dbReference>
<dbReference type="Pfam" id="PF01960">
    <property type="entry name" value="ArgJ"/>
    <property type="match status" value="1"/>
</dbReference>
<comment type="catalytic activity">
    <reaction evidence="10 13">
        <text>L-glutamate + acetyl-CoA = N-acetyl-L-glutamate + CoA + H(+)</text>
        <dbReference type="Rhea" id="RHEA:24292"/>
        <dbReference type="ChEBI" id="CHEBI:15378"/>
        <dbReference type="ChEBI" id="CHEBI:29985"/>
        <dbReference type="ChEBI" id="CHEBI:44337"/>
        <dbReference type="ChEBI" id="CHEBI:57287"/>
        <dbReference type="ChEBI" id="CHEBI:57288"/>
        <dbReference type="EC" id="2.3.1.1"/>
    </reaction>
</comment>
<evidence type="ECO:0000313" key="15">
    <source>
        <dbReference type="Proteomes" id="UP000530514"/>
    </source>
</evidence>
<dbReference type="Gene3D" id="3.30.2330.10">
    <property type="entry name" value="arginine biosynthesis bifunctional protein suprefamily"/>
    <property type="match status" value="1"/>
</dbReference>
<comment type="catalytic activity">
    <reaction evidence="11 13">
        <text>N(2)-acetyl-L-ornithine + L-glutamate = N-acetyl-L-glutamate + L-ornithine</text>
        <dbReference type="Rhea" id="RHEA:15349"/>
        <dbReference type="ChEBI" id="CHEBI:29985"/>
        <dbReference type="ChEBI" id="CHEBI:44337"/>
        <dbReference type="ChEBI" id="CHEBI:46911"/>
        <dbReference type="ChEBI" id="CHEBI:57805"/>
        <dbReference type="EC" id="2.3.1.35"/>
    </reaction>
</comment>
<dbReference type="CDD" id="cd02152">
    <property type="entry name" value="OAT"/>
    <property type="match status" value="1"/>
</dbReference>
<dbReference type="EC" id="2.3.1.35" evidence="13"/>
<feature type="binding site" evidence="13">
    <location>
        <position position="401"/>
    </location>
    <ligand>
        <name>substrate</name>
    </ligand>
</feature>
<comment type="similarity">
    <text evidence="2 13">Belongs to the ArgJ family.</text>
</comment>
<dbReference type="RefSeq" id="WP_033100537.1">
    <property type="nucleotide sequence ID" value="NZ_JACEIP010000003.1"/>
</dbReference>
<dbReference type="OrthoDB" id="9804242at2"/>
<dbReference type="GO" id="GO:0005737">
    <property type="term" value="C:cytoplasm"/>
    <property type="evidence" value="ECO:0007669"/>
    <property type="project" value="UniProtKB-SubCell"/>
</dbReference>
<protein>
    <recommendedName>
        <fullName evidence="13">Arginine biosynthesis bifunctional protein ArgJ</fullName>
    </recommendedName>
    <domain>
        <recommendedName>
            <fullName evidence="13">Glutamate N-acetyltransferase</fullName>
            <ecNumber evidence="13">2.3.1.35</ecNumber>
        </recommendedName>
        <alternativeName>
            <fullName evidence="13">Ornithine acetyltransferase</fullName>
            <shortName evidence="13">OATase</shortName>
        </alternativeName>
        <alternativeName>
            <fullName evidence="13">Ornithine transacetylase</fullName>
        </alternativeName>
    </domain>
    <domain>
        <recommendedName>
            <fullName evidence="13">Amino-acid acetyltransferase</fullName>
            <ecNumber evidence="13">2.3.1.1</ecNumber>
        </recommendedName>
        <alternativeName>
            <fullName evidence="13">N-acetylglutamate synthase</fullName>
            <shortName evidence="13">AGSase</shortName>
        </alternativeName>
    </domain>
    <component>
        <recommendedName>
            <fullName evidence="13">Arginine biosynthesis bifunctional protein ArgJ alpha chain</fullName>
        </recommendedName>
    </component>
    <component>
        <recommendedName>
            <fullName evidence="13">Arginine biosynthesis bifunctional protein ArgJ beta chain</fullName>
        </recommendedName>
    </component>
</protein>
<keyword evidence="5 13" id="KW-0028">Amino-acid biosynthesis</keyword>
<dbReference type="NCBIfam" id="TIGR00120">
    <property type="entry name" value="ArgJ"/>
    <property type="match status" value="1"/>
</dbReference>
<reference evidence="14 15" key="1">
    <citation type="submission" date="2020-07" db="EMBL/GenBank/DDBJ databases">
        <authorList>
            <person name="Feng H."/>
        </authorList>
    </citation>
    <scope>NUCLEOTIDE SEQUENCE [LARGE SCALE GENOMIC DNA]</scope>
    <source>
        <strain evidence="15">s-11</strain>
    </source>
</reference>
<dbReference type="Gene3D" id="3.10.20.340">
    <property type="entry name" value="ArgJ beta chain, C-terminal domain"/>
    <property type="match status" value="1"/>
</dbReference>
<keyword evidence="4 13" id="KW-0055">Arginine biosynthesis</keyword>
<keyword evidence="13" id="KW-0963">Cytoplasm</keyword>
<dbReference type="GO" id="GO:0004358">
    <property type="term" value="F:L-glutamate N-acetyltransferase activity, acting on acetyl-L-ornithine as donor"/>
    <property type="evidence" value="ECO:0007669"/>
    <property type="project" value="UniProtKB-UniRule"/>
</dbReference>
<dbReference type="InterPro" id="IPR016117">
    <property type="entry name" value="ArgJ-like_dom_sf"/>
</dbReference>
<evidence type="ECO:0000256" key="2">
    <source>
        <dbReference type="ARBA" id="ARBA00006774"/>
    </source>
</evidence>
<evidence type="ECO:0000256" key="8">
    <source>
        <dbReference type="ARBA" id="ARBA00023268"/>
    </source>
</evidence>
<dbReference type="InterPro" id="IPR002813">
    <property type="entry name" value="Arg_biosynth_ArgJ"/>
</dbReference>
<feature type="binding site" evidence="13">
    <location>
        <position position="188"/>
    </location>
    <ligand>
        <name>substrate</name>
    </ligand>
</feature>
<dbReference type="HAMAP" id="MF_01106">
    <property type="entry name" value="ArgJ"/>
    <property type="match status" value="1"/>
</dbReference>
<gene>
    <name evidence="13 14" type="primary">argJ</name>
    <name evidence="14" type="ORF">H1164_02495</name>
</gene>
<evidence type="ECO:0000256" key="11">
    <source>
        <dbReference type="ARBA" id="ARBA00049439"/>
    </source>
</evidence>
<dbReference type="FunFam" id="3.60.70.12:FF:000001">
    <property type="entry name" value="Arginine biosynthesis bifunctional protein ArgJ, chloroplastic"/>
    <property type="match status" value="1"/>
</dbReference>
<dbReference type="FunFam" id="3.10.20.340:FF:000001">
    <property type="entry name" value="Arginine biosynthesis bifunctional protein ArgJ, chloroplastic"/>
    <property type="match status" value="1"/>
</dbReference>
<accession>A0A7W2AGL0</accession>
<evidence type="ECO:0000256" key="12">
    <source>
        <dbReference type="ARBA" id="ARBA00054976"/>
    </source>
</evidence>
<dbReference type="EC" id="2.3.1.1" evidence="13"/>
<evidence type="ECO:0000256" key="6">
    <source>
        <dbReference type="ARBA" id="ARBA00022679"/>
    </source>
</evidence>
<feature type="binding site" evidence="13">
    <location>
        <position position="274"/>
    </location>
    <ligand>
        <name>substrate</name>
    </ligand>
</feature>
<evidence type="ECO:0000256" key="1">
    <source>
        <dbReference type="ARBA" id="ARBA00004496"/>
    </source>
</evidence>
<keyword evidence="8 13" id="KW-0511">Multifunctional enzyme</keyword>
<name>A0A7W2AGL0_9BACL</name>
<feature type="site" description="Cleavage; by autolysis" evidence="13">
    <location>
        <begin position="187"/>
        <end position="188"/>
    </location>
</feature>
<evidence type="ECO:0000313" key="14">
    <source>
        <dbReference type="EMBL" id="MBA4541771.1"/>
    </source>
</evidence>
<evidence type="ECO:0000256" key="4">
    <source>
        <dbReference type="ARBA" id="ARBA00022571"/>
    </source>
</evidence>
<dbReference type="SUPFAM" id="SSF56266">
    <property type="entry name" value="DmpA/ArgJ-like"/>
    <property type="match status" value="1"/>
</dbReference>
<evidence type="ECO:0000256" key="3">
    <source>
        <dbReference type="ARBA" id="ARBA00011475"/>
    </source>
</evidence>
<dbReference type="InterPro" id="IPR042195">
    <property type="entry name" value="ArgJ_beta_C"/>
</dbReference>
<evidence type="ECO:0000256" key="7">
    <source>
        <dbReference type="ARBA" id="ARBA00022813"/>
    </source>
</evidence>
<feature type="site" description="Involved in the stabilization of negative charge on the oxyanion by the formation of the oxyanion hole" evidence="13">
    <location>
        <position position="115"/>
    </location>
</feature>